<reference evidence="1 2" key="1">
    <citation type="journal article" date="2021" name="BMC Genomics">
        <title>Datura genome reveals duplications of psychoactive alkaloid biosynthetic genes and high mutation rate following tissue culture.</title>
        <authorList>
            <person name="Rajewski A."/>
            <person name="Carter-House D."/>
            <person name="Stajich J."/>
            <person name="Litt A."/>
        </authorList>
    </citation>
    <scope>NUCLEOTIDE SEQUENCE [LARGE SCALE GENOMIC DNA]</scope>
    <source>
        <strain evidence="1">AR-01</strain>
    </source>
</reference>
<name>A0ABS8VTC4_DATST</name>
<dbReference type="Proteomes" id="UP000823775">
    <property type="component" value="Unassembled WGS sequence"/>
</dbReference>
<sequence>MSLFISDLIKGGSKQIKSFYVLSLWRVRAGDSGEAGSMTPLVAEDDPSPCSSALIYEIEGQLIEELRETQKYRAQSKEGEINYSELSCPRNPSYSERISAETDTETLRRWVENIRAFISKGKIQNFTSNLGPQHLLFMVFHDQYWKLTENWLNVRNHILDTPVLHEAVDARWLLSFASYALLGPPHGTGQKGEGCKGDLVIHTSGRINGGPTEPSFHERWRVTEFLSRVLAHTQGDHHHTAPHISAQWNLAGGWHYTAKTCKQAASHEQSVTALPTRELAPEVEQSQFSLQDLRMNAGLGHLVGMIRMRETTRTILGIRSEKLAAPTTRGRKLVEYKTYLQALPYFDRSEGDRERARGTCCPPFLLCFENLVNGELAEEKEKGKAEASNGEERRSARKEWEIVKDDFFVGRMKG</sequence>
<organism evidence="1 2">
    <name type="scientific">Datura stramonium</name>
    <name type="common">Jimsonweed</name>
    <name type="synonym">Common thornapple</name>
    <dbReference type="NCBI Taxonomy" id="4076"/>
    <lineage>
        <taxon>Eukaryota</taxon>
        <taxon>Viridiplantae</taxon>
        <taxon>Streptophyta</taxon>
        <taxon>Embryophyta</taxon>
        <taxon>Tracheophyta</taxon>
        <taxon>Spermatophyta</taxon>
        <taxon>Magnoliopsida</taxon>
        <taxon>eudicotyledons</taxon>
        <taxon>Gunneridae</taxon>
        <taxon>Pentapetalae</taxon>
        <taxon>asterids</taxon>
        <taxon>lamiids</taxon>
        <taxon>Solanales</taxon>
        <taxon>Solanaceae</taxon>
        <taxon>Solanoideae</taxon>
        <taxon>Datureae</taxon>
        <taxon>Datura</taxon>
    </lineage>
</organism>
<comment type="caution">
    <text evidence="1">The sequence shown here is derived from an EMBL/GenBank/DDBJ whole genome shotgun (WGS) entry which is preliminary data.</text>
</comment>
<keyword evidence="2" id="KW-1185">Reference proteome</keyword>
<dbReference type="EMBL" id="JACEIK010005856">
    <property type="protein sequence ID" value="MCE0482308.1"/>
    <property type="molecule type" value="Genomic_DNA"/>
</dbReference>
<proteinExistence type="predicted"/>
<evidence type="ECO:0000313" key="2">
    <source>
        <dbReference type="Proteomes" id="UP000823775"/>
    </source>
</evidence>
<accession>A0ABS8VTC4</accession>
<evidence type="ECO:0000313" key="1">
    <source>
        <dbReference type="EMBL" id="MCE0482308.1"/>
    </source>
</evidence>
<protein>
    <submittedName>
        <fullName evidence="1">Uncharacterized protein</fullName>
    </submittedName>
</protein>
<gene>
    <name evidence="1" type="ORF">HAX54_040974</name>
</gene>